<dbReference type="Proteomes" id="UP001515641">
    <property type="component" value="Unassembled WGS sequence"/>
</dbReference>
<keyword evidence="2" id="KW-0686">Riboflavin biosynthesis</keyword>
<protein>
    <recommendedName>
        <fullName evidence="4">GTP cyclohydrolase II domain-containing protein</fullName>
    </recommendedName>
</protein>
<evidence type="ECO:0000313" key="5">
    <source>
        <dbReference type="EMBL" id="NHR05465.1"/>
    </source>
</evidence>
<evidence type="ECO:0000259" key="4">
    <source>
        <dbReference type="Pfam" id="PF00925"/>
    </source>
</evidence>
<evidence type="ECO:0000256" key="2">
    <source>
        <dbReference type="ARBA" id="ARBA00022619"/>
    </source>
</evidence>
<proteinExistence type="predicted"/>
<comment type="pathway">
    <text evidence="1">Cofactor biosynthesis; riboflavin biosynthesis.</text>
</comment>
<comment type="caution">
    <text evidence="5">The sequence shown here is derived from an EMBL/GenBank/DDBJ whole genome shotgun (WGS) entry which is preliminary data.</text>
</comment>
<name>A0ABX0L3T2_9NEIS</name>
<reference evidence="5 6" key="1">
    <citation type="submission" date="2020-03" db="EMBL/GenBank/DDBJ databases">
        <title>Draft genome sequence of environmentally isolated cultures.</title>
        <authorList>
            <person name="Wilson H.S."/>
            <person name="De Leon M.E."/>
        </authorList>
    </citation>
    <scope>NUCLEOTIDE SEQUENCE [LARGE SCALE GENOMIC DNA]</scope>
    <source>
        <strain evidence="5 6">HSC-31F16</strain>
    </source>
</reference>
<feature type="domain" description="GTP cyclohydrolase II" evidence="4">
    <location>
        <begin position="27"/>
        <end position="177"/>
    </location>
</feature>
<sequence>MRNSHTDQLEMIVGPVRLPLKIDDSVNYFQLHYFEFQGKRWACAALGELSTLEAVPLRIESACFFGHVMHSQQCDCGFQLDEAFRRISQRQSGLVIYGIDQDARGLGIEKHFRIYDYRQNQQLDTDEIYQRFHAPLDSRSYEAVAAILRFLNVKHILLMSNNNDRLAFLRAEGFHVERDQIEAPLTPYNMATMMLEKEDLAYQWSFQTHSDWLSPLQKQVEAHPQRYAACVVRDNQAIVAQWEGESWDVAQNLLAEFPRESGGSLVIYLSDLPRLDELTLYATTGARFVVVPFSSLPDYLLTEARRLGIKVQDWERGNKYRAPRPQWQLEERSETGDIYSRGEELRILRQDDITGTAN</sequence>
<dbReference type="InterPro" id="IPR036144">
    <property type="entry name" value="RibA-like_sf"/>
</dbReference>
<gene>
    <name evidence="5" type="ORF">HA052_09645</name>
</gene>
<evidence type="ECO:0000256" key="3">
    <source>
        <dbReference type="ARBA" id="ARBA00022723"/>
    </source>
</evidence>
<evidence type="ECO:0000256" key="1">
    <source>
        <dbReference type="ARBA" id="ARBA00005104"/>
    </source>
</evidence>
<dbReference type="Pfam" id="PF00925">
    <property type="entry name" value="GTP_cyclohydro2"/>
    <property type="match status" value="1"/>
</dbReference>
<keyword evidence="3" id="KW-0479">Metal-binding</keyword>
<organism evidence="5 6">
    <name type="scientific">Chromobacterium fluminis</name>
    <dbReference type="NCBI Taxonomy" id="3044269"/>
    <lineage>
        <taxon>Bacteria</taxon>
        <taxon>Pseudomonadati</taxon>
        <taxon>Pseudomonadota</taxon>
        <taxon>Betaproteobacteria</taxon>
        <taxon>Neisseriales</taxon>
        <taxon>Chromobacteriaceae</taxon>
        <taxon>Chromobacterium</taxon>
    </lineage>
</organism>
<dbReference type="EMBL" id="JAAOMA010000011">
    <property type="protein sequence ID" value="NHR05465.1"/>
    <property type="molecule type" value="Genomic_DNA"/>
</dbReference>
<accession>A0ABX0L3T2</accession>
<dbReference type="RefSeq" id="WP_166451769.1">
    <property type="nucleotide sequence ID" value="NZ_JAAOMA010000011.1"/>
</dbReference>
<keyword evidence="6" id="KW-1185">Reference proteome</keyword>
<dbReference type="SUPFAM" id="SSF142695">
    <property type="entry name" value="RibA-like"/>
    <property type="match status" value="1"/>
</dbReference>
<dbReference type="InterPro" id="IPR032677">
    <property type="entry name" value="GTP_cyclohydro_II"/>
</dbReference>
<dbReference type="PANTHER" id="PTHR21327">
    <property type="entry name" value="GTP CYCLOHYDROLASE II-RELATED"/>
    <property type="match status" value="1"/>
</dbReference>
<dbReference type="Gene3D" id="3.40.50.10990">
    <property type="entry name" value="GTP cyclohydrolase II"/>
    <property type="match status" value="1"/>
</dbReference>
<dbReference type="PANTHER" id="PTHR21327:SF18">
    <property type="entry name" value="3,4-DIHYDROXY-2-BUTANONE 4-PHOSPHATE SYNTHASE"/>
    <property type="match status" value="1"/>
</dbReference>
<evidence type="ECO:0000313" key="6">
    <source>
        <dbReference type="Proteomes" id="UP001515641"/>
    </source>
</evidence>